<dbReference type="KEGG" id="mlt:VC82_2487"/>
<reference evidence="2 3" key="1">
    <citation type="submission" date="2015-03" db="EMBL/GenBank/DDBJ databases">
        <title>Complete genome sequence of Muricauda lutaonensis CC-HSB-11T, isolated from a coastal hot spring.</title>
        <authorList>
            <person name="Kim K.M."/>
        </authorList>
    </citation>
    <scope>NUCLEOTIDE SEQUENCE [LARGE SCALE GENOMIC DNA]</scope>
    <source>
        <strain evidence="2 3">CC-HSB-11</strain>
    </source>
</reference>
<evidence type="ECO:0000313" key="3">
    <source>
        <dbReference type="Proteomes" id="UP000032726"/>
    </source>
</evidence>
<sequence length="401" mass="48155">MADKEQNNKPVSLSQSFFEKDVVPEIFSRVSESVTGKTLFKRNDHLEQESLNKIYLFTEVPDYLTFHLHDELKNFSRKSWKVNDGFLANLAQYQNIDDYLKNHFGKSSRSKIRRYLKRLDTCIEPTYHIYYGEIDEKEYHRLFDFLKKFMMRRFAQKNEENIDLPLLEEYRELLFPMIQKKRAAIFVIYHGKKPIDISTSVINGNVLGTSIGSYDIDYDSFSLGTIDLYKHVEWCFDQGFEILDLGRGDYHYKRKWVDEKYVFYKHLIYDSSRLKYRALAFFKKTYGHGIYNTINFLKKIKVQYLWGIYFRFRYKHFQKNLHVELHKKFVALNDFEQPDWGSLMNIDPWDPKNSWIVKPINDFIYKTHQKFSEIKVLASKKNAREFYLKGKSAAQKILIEN</sequence>
<gene>
    <name evidence="2" type="ORF">VC82_2487</name>
</gene>
<dbReference type="RefSeq" id="WP_045802642.1">
    <property type="nucleotide sequence ID" value="NZ_CP011071.1"/>
</dbReference>
<dbReference type="HOGENOM" id="CLU_054565_0_0_10"/>
<accession>A0A0D5YUS8</accession>
<dbReference type="Pfam" id="PF13480">
    <property type="entry name" value="Acetyltransf_6"/>
    <property type="match status" value="1"/>
</dbReference>
<evidence type="ECO:0000259" key="1">
    <source>
        <dbReference type="Pfam" id="PF13480"/>
    </source>
</evidence>
<proteinExistence type="predicted"/>
<feature type="domain" description="BioF2-like acetyltransferase" evidence="1">
    <location>
        <begin position="107"/>
        <end position="254"/>
    </location>
</feature>
<dbReference type="Proteomes" id="UP000032726">
    <property type="component" value="Chromosome"/>
</dbReference>
<dbReference type="AlphaFoldDB" id="A0A0D5YUS8"/>
<dbReference type="STRING" id="516051.VC82_2487"/>
<protein>
    <recommendedName>
        <fullName evidence="1">BioF2-like acetyltransferase domain-containing protein</fullName>
    </recommendedName>
</protein>
<dbReference type="OrthoDB" id="1426896at2"/>
<keyword evidence="3" id="KW-1185">Reference proteome</keyword>
<name>A0A0D5YUS8_9FLAO</name>
<dbReference type="InterPro" id="IPR016181">
    <property type="entry name" value="Acyl_CoA_acyltransferase"/>
</dbReference>
<dbReference type="Gene3D" id="3.40.630.30">
    <property type="match status" value="1"/>
</dbReference>
<dbReference type="EMBL" id="CP011071">
    <property type="protein sequence ID" value="AKA36062.1"/>
    <property type="molecule type" value="Genomic_DNA"/>
</dbReference>
<evidence type="ECO:0000313" key="2">
    <source>
        <dbReference type="EMBL" id="AKA36062.1"/>
    </source>
</evidence>
<dbReference type="SUPFAM" id="SSF55729">
    <property type="entry name" value="Acyl-CoA N-acyltransferases (Nat)"/>
    <property type="match status" value="1"/>
</dbReference>
<organism evidence="2 3">
    <name type="scientific">Flagellimonas lutaonensis</name>
    <dbReference type="NCBI Taxonomy" id="516051"/>
    <lineage>
        <taxon>Bacteria</taxon>
        <taxon>Pseudomonadati</taxon>
        <taxon>Bacteroidota</taxon>
        <taxon>Flavobacteriia</taxon>
        <taxon>Flavobacteriales</taxon>
        <taxon>Flavobacteriaceae</taxon>
        <taxon>Flagellimonas</taxon>
    </lineage>
</organism>
<dbReference type="InterPro" id="IPR038740">
    <property type="entry name" value="BioF2-like_GNAT_dom"/>
</dbReference>